<keyword evidence="1" id="KW-1133">Transmembrane helix</keyword>
<feature type="transmembrane region" description="Helical" evidence="1">
    <location>
        <begin position="30"/>
        <end position="54"/>
    </location>
</feature>
<gene>
    <name evidence="2" type="ORF">EDC25_11735</name>
</gene>
<feature type="transmembrane region" description="Helical" evidence="1">
    <location>
        <begin position="180"/>
        <end position="202"/>
    </location>
</feature>
<keyword evidence="3" id="KW-1185">Reference proteome</keyword>
<organism evidence="2 3">
    <name type="scientific">Pseudofulvimonas gallinarii</name>
    <dbReference type="NCBI Taxonomy" id="634155"/>
    <lineage>
        <taxon>Bacteria</taxon>
        <taxon>Pseudomonadati</taxon>
        <taxon>Pseudomonadota</taxon>
        <taxon>Gammaproteobacteria</taxon>
        <taxon>Lysobacterales</taxon>
        <taxon>Rhodanobacteraceae</taxon>
        <taxon>Pseudofulvimonas</taxon>
    </lineage>
</organism>
<keyword evidence="1" id="KW-0812">Transmembrane</keyword>
<name>A0A4R3LCH0_9GAMM</name>
<comment type="caution">
    <text evidence="2">The sequence shown here is derived from an EMBL/GenBank/DDBJ whole genome shotgun (WGS) entry which is preliminary data.</text>
</comment>
<protein>
    <recommendedName>
        <fullName evidence="4">DUF4013 domain-containing protein</fullName>
    </recommendedName>
</protein>
<feature type="transmembrane region" description="Helical" evidence="1">
    <location>
        <begin position="89"/>
        <end position="111"/>
    </location>
</feature>
<evidence type="ECO:0000313" key="3">
    <source>
        <dbReference type="Proteomes" id="UP000294599"/>
    </source>
</evidence>
<accession>A0A4R3LCH0</accession>
<keyword evidence="1" id="KW-0472">Membrane</keyword>
<evidence type="ECO:0000313" key="2">
    <source>
        <dbReference type="EMBL" id="TCS96024.1"/>
    </source>
</evidence>
<evidence type="ECO:0008006" key="4">
    <source>
        <dbReference type="Google" id="ProtNLM"/>
    </source>
</evidence>
<dbReference type="EMBL" id="SMAF01000017">
    <property type="protein sequence ID" value="TCS96024.1"/>
    <property type="molecule type" value="Genomic_DNA"/>
</dbReference>
<dbReference type="AlphaFoldDB" id="A0A4R3LCH0"/>
<sequence>MSDRTTPAQAGLEWLWSGAQVWTSRPKSMAAVAIACAVAALVPWIGGLLSALVAPVSYGGLIHWLEQTRQDSIRGPVDAAIGSGRWQRALVLSAPLLVLWLFSLMVGALFAGDGQTSAVAGSNLALARLGIGTLLLPVLMVAVLVGVLMALFFSVPDVALRDVEPVKAIRDGWRTSMQNLPALLVLAGALILVMLLFSMLLVSLGAGLLTGALVAVLVHPWLAASMWAADRDRRRDD</sequence>
<reference evidence="2 3" key="1">
    <citation type="submission" date="2019-03" db="EMBL/GenBank/DDBJ databases">
        <title>Genomic Encyclopedia of Type Strains, Phase IV (KMG-IV): sequencing the most valuable type-strain genomes for metagenomic binning, comparative biology and taxonomic classification.</title>
        <authorList>
            <person name="Goeker M."/>
        </authorList>
    </citation>
    <scope>NUCLEOTIDE SEQUENCE [LARGE SCALE GENOMIC DNA]</scope>
    <source>
        <strain evidence="2 3">DSM 21944</strain>
    </source>
</reference>
<dbReference type="RefSeq" id="WP_123522842.1">
    <property type="nucleotide sequence ID" value="NZ_JBHLWF010000008.1"/>
</dbReference>
<dbReference type="Proteomes" id="UP000294599">
    <property type="component" value="Unassembled WGS sequence"/>
</dbReference>
<feature type="transmembrane region" description="Helical" evidence="1">
    <location>
        <begin position="131"/>
        <end position="159"/>
    </location>
</feature>
<evidence type="ECO:0000256" key="1">
    <source>
        <dbReference type="SAM" id="Phobius"/>
    </source>
</evidence>
<proteinExistence type="predicted"/>
<feature type="transmembrane region" description="Helical" evidence="1">
    <location>
        <begin position="208"/>
        <end position="229"/>
    </location>
</feature>